<dbReference type="InterPro" id="IPR029016">
    <property type="entry name" value="GAF-like_dom_sf"/>
</dbReference>
<feature type="transmembrane region" description="Helical" evidence="1">
    <location>
        <begin position="20"/>
        <end position="39"/>
    </location>
</feature>
<dbReference type="SMART" id="SM00086">
    <property type="entry name" value="PAC"/>
    <property type="match status" value="2"/>
</dbReference>
<feature type="transmembrane region" description="Helical" evidence="1">
    <location>
        <begin position="359"/>
        <end position="384"/>
    </location>
</feature>
<dbReference type="Gene3D" id="3.30.70.270">
    <property type="match status" value="1"/>
</dbReference>
<dbReference type="CDD" id="cd00130">
    <property type="entry name" value="PAS"/>
    <property type="match status" value="2"/>
</dbReference>
<dbReference type="PROSITE" id="PS50113">
    <property type="entry name" value="PAC"/>
    <property type="match status" value="2"/>
</dbReference>
<feature type="domain" description="PAC" evidence="3">
    <location>
        <begin position="487"/>
        <end position="540"/>
    </location>
</feature>
<dbReference type="SMART" id="SM00065">
    <property type="entry name" value="GAF"/>
    <property type="match status" value="1"/>
</dbReference>
<feature type="transmembrane region" description="Helical" evidence="1">
    <location>
        <begin position="74"/>
        <end position="96"/>
    </location>
</feature>
<dbReference type="InterPro" id="IPR000014">
    <property type="entry name" value="PAS"/>
</dbReference>
<reference evidence="6 7" key="1">
    <citation type="submission" date="2020-10" db="EMBL/GenBank/DDBJ databases">
        <authorList>
            <person name="Castelo-Branco R."/>
            <person name="Eusebio N."/>
            <person name="Adriana R."/>
            <person name="Vieira A."/>
            <person name="Brugerolle De Fraissinette N."/>
            <person name="Rezende De Castro R."/>
            <person name="Schneider M.P."/>
            <person name="Vasconcelos V."/>
            <person name="Leao P.N."/>
        </authorList>
    </citation>
    <scope>NUCLEOTIDE SEQUENCE [LARGE SCALE GENOMIC DNA]</scope>
    <source>
        <strain evidence="6 7">LEGE 06226</strain>
    </source>
</reference>
<dbReference type="Gene3D" id="3.30.450.40">
    <property type="match status" value="1"/>
</dbReference>
<keyword evidence="1" id="KW-0472">Membrane</keyword>
<feature type="domain" description="GGDEF" evidence="5">
    <location>
        <begin position="573"/>
        <end position="706"/>
    </location>
</feature>
<evidence type="ECO:0000259" key="4">
    <source>
        <dbReference type="PROSITE" id="PS50883"/>
    </source>
</evidence>
<protein>
    <submittedName>
        <fullName evidence="6">EAL domain-containing protein</fullName>
    </submittedName>
</protein>
<dbReference type="Pfam" id="PF00990">
    <property type="entry name" value="GGDEF"/>
    <property type="match status" value="1"/>
</dbReference>
<dbReference type="SMART" id="SM00267">
    <property type="entry name" value="GGDEF"/>
    <property type="match status" value="1"/>
</dbReference>
<dbReference type="PANTHER" id="PTHR44757:SF2">
    <property type="entry name" value="BIOFILM ARCHITECTURE MAINTENANCE PROTEIN MBAA"/>
    <property type="match status" value="1"/>
</dbReference>
<accession>A0ABR9UIT5</accession>
<dbReference type="InterPro" id="IPR001610">
    <property type="entry name" value="PAC"/>
</dbReference>
<comment type="caution">
    <text evidence="6">The sequence shown here is derived from an EMBL/GenBank/DDBJ whole genome shotgun (WGS) entry which is preliminary data.</text>
</comment>
<dbReference type="PROSITE" id="PS50887">
    <property type="entry name" value="GGDEF"/>
    <property type="match status" value="1"/>
</dbReference>
<dbReference type="InterPro" id="IPR052155">
    <property type="entry name" value="Biofilm_reg_signaling"/>
</dbReference>
<dbReference type="Proteomes" id="UP000640725">
    <property type="component" value="Unassembled WGS sequence"/>
</dbReference>
<dbReference type="Pfam" id="PF00563">
    <property type="entry name" value="EAL"/>
    <property type="match status" value="1"/>
</dbReference>
<evidence type="ECO:0000256" key="1">
    <source>
        <dbReference type="SAM" id="Phobius"/>
    </source>
</evidence>
<gene>
    <name evidence="6" type="ORF">IQ236_24550</name>
</gene>
<evidence type="ECO:0000313" key="6">
    <source>
        <dbReference type="EMBL" id="MBE9146368.1"/>
    </source>
</evidence>
<evidence type="ECO:0000259" key="5">
    <source>
        <dbReference type="PROSITE" id="PS50887"/>
    </source>
</evidence>
<dbReference type="NCBIfam" id="TIGR00254">
    <property type="entry name" value="GGDEF"/>
    <property type="match status" value="1"/>
</dbReference>
<dbReference type="PANTHER" id="PTHR44757">
    <property type="entry name" value="DIGUANYLATE CYCLASE DGCP"/>
    <property type="match status" value="1"/>
</dbReference>
<evidence type="ECO:0000259" key="2">
    <source>
        <dbReference type="PROSITE" id="PS50112"/>
    </source>
</evidence>
<dbReference type="Pfam" id="PF13426">
    <property type="entry name" value="PAS_9"/>
    <property type="match status" value="2"/>
</dbReference>
<dbReference type="SUPFAM" id="SSF55073">
    <property type="entry name" value="Nucleotide cyclase"/>
    <property type="match status" value="1"/>
</dbReference>
<feature type="domain" description="PAS" evidence="2">
    <location>
        <begin position="122"/>
        <end position="193"/>
    </location>
</feature>
<sequence>MGAMQRKTQNLQTFAVKGSALGFLIVGLLIFLGSLFPFYSRLKHQEEPPVLLEHQEQILPPPAEESDDDQTIHAALWTTASILMGVIAIGASYLVLMIRPLMNQMQAEILERQKAETALRKEKDFTQTLFDANPAFFIVLDADGKVQLMNDMMLKTLGYNLEEIKGTDYTATFVPRRNGDSLPWVFELMIQRRLPIRTEERILTKDGQELIVEWHGRAIFNEETDEYEYFVGAGLDITERKRAEEELLLLQRITKEVSVACNFESALEVALRLVCETIGWEFGEAWVPHPYGKYLECSPIGYNRGENLEEFQRLNQQYIFQPNQSLTGRIYSSQQPEWIFDIEQESPDHFTRKEIAIKFGLKAGFGVPIVVDHEVLVVLIFFTITNKPEDKRLLNLISSIATQLGTVFQRKQAEAKYRSIFENAVEGIFQISRDGEYIRVNPAFATILGYLSPDALTGDNSFIREVFVNHQDFYQMIDLLNQHHEISNFEAQVYRHDHSVIWIFANVRAILDGKKQHILYYEGSIVDITSFKQTEEKLRYSASHDSLTTLWNRAFFVERLQQAIIQCQEQPGYHFSVLFLDLDGFKFINDSLGHGSGDQLLIAIAKRLKTCLRNQDILARLGGDEFTILLENVGFPEEVKEIAERVQQSLKKTFNLNGNQIFTGSSIGIVHSSSEYLLPSEVLRDADTAMYRAKQQGKGCYVVFDATMRTDALRRLQLQTDLRWAIEKNQFQLRYQPIINLENGEISGFEALLRWEHPQEGFISPAEFIPVAEEAGLIVDIGEWVLRQACRQLREWKQKFNCHPQLRMSVNLSGQQFTSDLSQKIDRILTETEVMGSDLKLEITETAIMSDPQLAIATLNELKHREIKLCIDDFGTGYCSLGYLHQFPVDVLKIDRSFVSQMFLDENKRELVKVIVALAHSLGMDAIAEGIESQEQLYQLKSLECQYGQGYYFSKPLNAQEAERLLNQSSMAEKFYRQESTVLLKI</sequence>
<keyword evidence="7" id="KW-1185">Reference proteome</keyword>
<dbReference type="CDD" id="cd01949">
    <property type="entry name" value="GGDEF"/>
    <property type="match status" value="1"/>
</dbReference>
<dbReference type="InterPro" id="IPR001633">
    <property type="entry name" value="EAL_dom"/>
</dbReference>
<dbReference type="InterPro" id="IPR029787">
    <property type="entry name" value="Nucleotide_cyclase"/>
</dbReference>
<dbReference type="EMBL" id="JADEWU010000096">
    <property type="protein sequence ID" value="MBE9146368.1"/>
    <property type="molecule type" value="Genomic_DNA"/>
</dbReference>
<dbReference type="Pfam" id="PF13185">
    <property type="entry name" value="GAF_2"/>
    <property type="match status" value="1"/>
</dbReference>
<dbReference type="SUPFAM" id="SSF55785">
    <property type="entry name" value="PYP-like sensor domain (PAS domain)"/>
    <property type="match status" value="2"/>
</dbReference>
<dbReference type="PROSITE" id="PS50883">
    <property type="entry name" value="EAL"/>
    <property type="match status" value="1"/>
</dbReference>
<dbReference type="CDD" id="cd01948">
    <property type="entry name" value="EAL"/>
    <property type="match status" value="1"/>
</dbReference>
<dbReference type="SUPFAM" id="SSF55781">
    <property type="entry name" value="GAF domain-like"/>
    <property type="match status" value="1"/>
</dbReference>
<proteinExistence type="predicted"/>
<organism evidence="6 7">
    <name type="scientific">Planktothrix mougeotii LEGE 06226</name>
    <dbReference type="NCBI Taxonomy" id="1828728"/>
    <lineage>
        <taxon>Bacteria</taxon>
        <taxon>Bacillati</taxon>
        <taxon>Cyanobacteriota</taxon>
        <taxon>Cyanophyceae</taxon>
        <taxon>Oscillatoriophycideae</taxon>
        <taxon>Oscillatoriales</taxon>
        <taxon>Microcoleaceae</taxon>
        <taxon>Planktothrix</taxon>
    </lineage>
</organism>
<dbReference type="NCBIfam" id="TIGR00229">
    <property type="entry name" value="sensory_box"/>
    <property type="match status" value="2"/>
</dbReference>
<evidence type="ECO:0000313" key="7">
    <source>
        <dbReference type="Proteomes" id="UP000640725"/>
    </source>
</evidence>
<name>A0ABR9UIT5_9CYAN</name>
<dbReference type="InterPro" id="IPR000700">
    <property type="entry name" value="PAS-assoc_C"/>
</dbReference>
<dbReference type="InterPro" id="IPR043128">
    <property type="entry name" value="Rev_trsase/Diguanyl_cyclase"/>
</dbReference>
<dbReference type="SMART" id="SM00052">
    <property type="entry name" value="EAL"/>
    <property type="match status" value="1"/>
</dbReference>
<feature type="domain" description="EAL" evidence="4">
    <location>
        <begin position="715"/>
        <end position="970"/>
    </location>
</feature>
<evidence type="ECO:0000259" key="3">
    <source>
        <dbReference type="PROSITE" id="PS50113"/>
    </source>
</evidence>
<dbReference type="InterPro" id="IPR035919">
    <property type="entry name" value="EAL_sf"/>
</dbReference>
<dbReference type="InterPro" id="IPR035965">
    <property type="entry name" value="PAS-like_dom_sf"/>
</dbReference>
<dbReference type="Gene3D" id="3.30.450.20">
    <property type="entry name" value="PAS domain"/>
    <property type="match status" value="2"/>
</dbReference>
<dbReference type="SUPFAM" id="SSF141868">
    <property type="entry name" value="EAL domain-like"/>
    <property type="match status" value="1"/>
</dbReference>
<dbReference type="PROSITE" id="PS50112">
    <property type="entry name" value="PAS"/>
    <property type="match status" value="2"/>
</dbReference>
<dbReference type="SMART" id="SM00091">
    <property type="entry name" value="PAS"/>
    <property type="match status" value="2"/>
</dbReference>
<feature type="domain" description="PAC" evidence="3">
    <location>
        <begin position="196"/>
        <end position="249"/>
    </location>
</feature>
<feature type="domain" description="PAS" evidence="2">
    <location>
        <begin position="413"/>
        <end position="456"/>
    </location>
</feature>
<keyword evidence="1" id="KW-1133">Transmembrane helix</keyword>
<dbReference type="Gene3D" id="3.20.20.450">
    <property type="entry name" value="EAL domain"/>
    <property type="match status" value="1"/>
</dbReference>
<dbReference type="InterPro" id="IPR003018">
    <property type="entry name" value="GAF"/>
</dbReference>
<dbReference type="InterPro" id="IPR000160">
    <property type="entry name" value="GGDEF_dom"/>
</dbReference>
<keyword evidence="1" id="KW-0812">Transmembrane</keyword>